<sequence>MFGPETKFKEKKVFSAEEKQRIMQELNEKRRKEQKSKEAIKRYLSDKKVYRYKGGEYYKVSDYKQSFYITASVIRTLADTVQEVELERSGYTANRTQKGFIKWDCIRECILISPDRVKVYYKPFYVEKIR</sequence>
<dbReference type="KEGG" id="sinu:IMZ28_05430"/>
<keyword evidence="1" id="KW-0175">Coiled coil</keyword>
<organism evidence="2 3">
    <name type="scientific">Sulfurovum indicum</name>
    <dbReference type="NCBI Taxonomy" id="2779528"/>
    <lineage>
        <taxon>Bacteria</taxon>
        <taxon>Pseudomonadati</taxon>
        <taxon>Campylobacterota</taxon>
        <taxon>Epsilonproteobacteria</taxon>
        <taxon>Campylobacterales</taxon>
        <taxon>Sulfurovaceae</taxon>
        <taxon>Sulfurovum</taxon>
    </lineage>
</organism>
<protein>
    <submittedName>
        <fullName evidence="2">Uncharacterized protein</fullName>
    </submittedName>
</protein>
<dbReference type="EMBL" id="CP063164">
    <property type="protein sequence ID" value="QOR62905.1"/>
    <property type="molecule type" value="Genomic_DNA"/>
</dbReference>
<reference evidence="2 3" key="1">
    <citation type="submission" date="2020-10" db="EMBL/GenBank/DDBJ databases">
        <title>The genome of sulfurovum sp.</title>
        <authorList>
            <person name="Xie S."/>
            <person name="Shao Z."/>
            <person name="Jiang L."/>
        </authorList>
    </citation>
    <scope>NUCLEOTIDE SEQUENCE [LARGE SCALE GENOMIC DNA]</scope>
    <source>
        <strain evidence="2 3">ST-419</strain>
    </source>
</reference>
<proteinExistence type="predicted"/>
<evidence type="ECO:0000313" key="3">
    <source>
        <dbReference type="Proteomes" id="UP000595074"/>
    </source>
</evidence>
<evidence type="ECO:0000313" key="2">
    <source>
        <dbReference type="EMBL" id="QOR62905.1"/>
    </source>
</evidence>
<gene>
    <name evidence="2" type="ORF">IMZ28_05430</name>
</gene>
<dbReference type="AlphaFoldDB" id="A0A7M1S651"/>
<dbReference type="Proteomes" id="UP000595074">
    <property type="component" value="Chromosome"/>
</dbReference>
<keyword evidence="3" id="KW-1185">Reference proteome</keyword>
<name>A0A7M1S651_9BACT</name>
<accession>A0A7M1S651</accession>
<dbReference type="RefSeq" id="WP_197549722.1">
    <property type="nucleotide sequence ID" value="NZ_CP063164.1"/>
</dbReference>
<evidence type="ECO:0000256" key="1">
    <source>
        <dbReference type="SAM" id="Coils"/>
    </source>
</evidence>
<feature type="coiled-coil region" evidence="1">
    <location>
        <begin position="15"/>
        <end position="43"/>
    </location>
</feature>